<dbReference type="GO" id="GO:0005975">
    <property type="term" value="P:carbohydrate metabolic process"/>
    <property type="evidence" value="ECO:0007669"/>
    <property type="project" value="InterPro"/>
</dbReference>
<gene>
    <name evidence="2" type="ORF">QQX10_12635</name>
</gene>
<sequence>MSAPLDSIDTGALWRALLSMQRFAWEQGVASHAAIDAGDLDLARLLARDAVARADADGQLGGMDDAGAVNSGALLEAALLLGRDDPAAAAAAQRQRWWLLRFSPRDDWGVLHHLRGSSEVWADSVYMVVPALVASGDLAPADMQYRMHREQLWDQASGLYRHRFDMASRAFTRDALWASGNGWVAAGLARALHLGVDADTVRERWERETRELIDACAAVASVDGRFHDVLDDPSTFTDGCAGLMLAYAAFTGVADGWLPAEYAEAGERWAAAALTRTDDAGLVRDVCGAPSFDAPGTSAEAQAFAVLALSARARARAA</sequence>
<dbReference type="SUPFAM" id="SSF48208">
    <property type="entry name" value="Six-hairpin glycosidases"/>
    <property type="match status" value="1"/>
</dbReference>
<dbReference type="RefSeq" id="WP_301121615.1">
    <property type="nucleotide sequence ID" value="NZ_JAUHPX010000009.1"/>
</dbReference>
<proteinExistence type="predicted"/>
<dbReference type="GO" id="GO:0016787">
    <property type="term" value="F:hydrolase activity"/>
    <property type="evidence" value="ECO:0007669"/>
    <property type="project" value="UniProtKB-KW"/>
</dbReference>
<dbReference type="AlphaFoldDB" id="A0AAW7M4L6"/>
<protein>
    <submittedName>
        <fullName evidence="2">Glycoside hydrolase family 88 protein</fullName>
    </submittedName>
</protein>
<dbReference type="InterPro" id="IPR012341">
    <property type="entry name" value="6hp_glycosidase-like_sf"/>
</dbReference>
<dbReference type="Proteomes" id="UP001172737">
    <property type="component" value="Unassembled WGS sequence"/>
</dbReference>
<evidence type="ECO:0000313" key="2">
    <source>
        <dbReference type="EMBL" id="MDN4489014.1"/>
    </source>
</evidence>
<evidence type="ECO:0000313" key="3">
    <source>
        <dbReference type="Proteomes" id="UP001172737"/>
    </source>
</evidence>
<dbReference type="PANTHER" id="PTHR41814">
    <property type="entry name" value="EXPRESSED PROTEIN"/>
    <property type="match status" value="1"/>
</dbReference>
<evidence type="ECO:0000256" key="1">
    <source>
        <dbReference type="ARBA" id="ARBA00022801"/>
    </source>
</evidence>
<dbReference type="Pfam" id="PF07470">
    <property type="entry name" value="Glyco_hydro_88"/>
    <property type="match status" value="1"/>
</dbReference>
<dbReference type="InterPro" id="IPR010905">
    <property type="entry name" value="Glyco_hydro_88"/>
</dbReference>
<organism evidence="2 3">
    <name type="scientific">Demequina lignilytica</name>
    <dbReference type="NCBI Taxonomy" id="3051663"/>
    <lineage>
        <taxon>Bacteria</taxon>
        <taxon>Bacillati</taxon>
        <taxon>Actinomycetota</taxon>
        <taxon>Actinomycetes</taxon>
        <taxon>Micrococcales</taxon>
        <taxon>Demequinaceae</taxon>
        <taxon>Demequina</taxon>
    </lineage>
</organism>
<dbReference type="PANTHER" id="PTHR41814:SF1">
    <property type="entry name" value="CELLULASE"/>
    <property type="match status" value="1"/>
</dbReference>
<keyword evidence="3" id="KW-1185">Reference proteome</keyword>
<reference evidence="2" key="1">
    <citation type="submission" date="2023-06" db="EMBL/GenBank/DDBJ databases">
        <title>Sysu t00039.</title>
        <authorList>
            <person name="Gao L."/>
            <person name="Fang B.-Z."/>
            <person name="Li W.-J."/>
        </authorList>
    </citation>
    <scope>NUCLEOTIDE SEQUENCE</scope>
    <source>
        <strain evidence="2">SYSU T00039</strain>
    </source>
</reference>
<comment type="caution">
    <text evidence="2">The sequence shown here is derived from an EMBL/GenBank/DDBJ whole genome shotgun (WGS) entry which is preliminary data.</text>
</comment>
<dbReference type="InterPro" id="IPR008928">
    <property type="entry name" value="6-hairpin_glycosidase_sf"/>
</dbReference>
<dbReference type="EMBL" id="JAUHPX010000009">
    <property type="protein sequence ID" value="MDN4489014.1"/>
    <property type="molecule type" value="Genomic_DNA"/>
</dbReference>
<name>A0AAW7M4L6_9MICO</name>
<keyword evidence="1 2" id="KW-0378">Hydrolase</keyword>
<accession>A0AAW7M4L6</accession>
<dbReference type="Gene3D" id="1.50.10.10">
    <property type="match status" value="1"/>
</dbReference>